<name>A0A7S3NIN4_9STRA</name>
<dbReference type="InterPro" id="IPR000197">
    <property type="entry name" value="Znf_TAZ"/>
</dbReference>
<feature type="region of interest" description="Disordered" evidence="1">
    <location>
        <begin position="666"/>
        <end position="692"/>
    </location>
</feature>
<evidence type="ECO:0000256" key="1">
    <source>
        <dbReference type="SAM" id="MobiDB-lite"/>
    </source>
</evidence>
<evidence type="ECO:0000259" key="2">
    <source>
        <dbReference type="PROSITE" id="PS50134"/>
    </source>
</evidence>
<feature type="domain" description="TAZ-type" evidence="2">
    <location>
        <begin position="536"/>
        <end position="624"/>
    </location>
</feature>
<gene>
    <name evidence="3" type="ORF">ALAG00032_LOCUS11095</name>
</gene>
<organism evidence="3">
    <name type="scientific">Aureoumbra lagunensis</name>
    <dbReference type="NCBI Taxonomy" id="44058"/>
    <lineage>
        <taxon>Eukaryota</taxon>
        <taxon>Sar</taxon>
        <taxon>Stramenopiles</taxon>
        <taxon>Ochrophyta</taxon>
        <taxon>Pelagophyceae</taxon>
        <taxon>Pelagomonadales</taxon>
        <taxon>Aureoumbra</taxon>
    </lineage>
</organism>
<protein>
    <recommendedName>
        <fullName evidence="2">TAZ-type domain-containing protein</fullName>
    </recommendedName>
</protein>
<feature type="region of interest" description="Disordered" evidence="1">
    <location>
        <begin position="448"/>
        <end position="468"/>
    </location>
</feature>
<dbReference type="AlphaFoldDB" id="A0A7S3NIN4"/>
<dbReference type="EMBL" id="HBIJ01016644">
    <property type="protein sequence ID" value="CAE0370318.1"/>
    <property type="molecule type" value="Transcribed_RNA"/>
</dbReference>
<feature type="compositionally biased region" description="Acidic residues" evidence="1">
    <location>
        <begin position="357"/>
        <end position="381"/>
    </location>
</feature>
<feature type="region of interest" description="Disordered" evidence="1">
    <location>
        <begin position="355"/>
        <end position="415"/>
    </location>
</feature>
<proteinExistence type="predicted"/>
<feature type="region of interest" description="Disordered" evidence="1">
    <location>
        <begin position="480"/>
        <end position="517"/>
    </location>
</feature>
<evidence type="ECO:0000313" key="3">
    <source>
        <dbReference type="EMBL" id="CAE0370318.1"/>
    </source>
</evidence>
<feature type="compositionally biased region" description="Basic residues" evidence="1">
    <location>
        <begin position="675"/>
        <end position="692"/>
    </location>
</feature>
<sequence>MTTLEERQEGLRVRVEAELKFMLDHFERMLKASENGGIIPENYSRLSSFVPHLQQTINQLDNRLPSIEALEKFEAYLEKTILPVKRRLEKQLSSAVDESNAEKMLSDERKRKRCTVVSNIGSMNNYQVPSSPAAIAMNDTEIKDTSESLHDDFDVRDDTEAAVLAVLCSADEIDEDTPAIITEASESSQTSPESSHLLSLREDNYNNATKMRISSREESNESLVRLSENHHIGASAPALLAIPRKSKLFKHAEDTEHFISESSQHDLPLPTLSRSRSATLATGKPIALRRRASIQVLPKKVEYHCASCGEMYTSKSSSLYNPWWSLVRQACPKCEEPQFPWIDISAETNQITHHITDEDEDGSDMDNEEEDDFGYPIEDADSLPMNARPPTCTDQQEEDESFEEQKIDSNQVSSRAVTEDFTNVAMDTGADVDDEELTNLLVAAAEKNAAEQDEQSGGISQGDDGLIKPQLSRYNSQMTAATTGDDDDMFLDDSTSFAPEPSPLPTASVDEEDVPWPLERERESRATAALKRRLEGTDACRLTQSQASALLDLFHHARHCPGKHVSRKHADICLAAKYVMLHVRDCQGTLPCGENCPFAWCKALKRFLRHVLQCVDQCPVCTADAHRVFIDATDSMNAGNHTSGSTKRKSEKRVSTLADATLDPFINDPIPPLTHHTKATQPKKQRRKKNRTRPSFDYWESLDLQHAVDFVDAHIVG</sequence>
<reference evidence="3" key="1">
    <citation type="submission" date="2021-01" db="EMBL/GenBank/DDBJ databases">
        <authorList>
            <person name="Corre E."/>
            <person name="Pelletier E."/>
            <person name="Niang G."/>
            <person name="Scheremetjew M."/>
            <person name="Finn R."/>
            <person name="Kale V."/>
            <person name="Holt S."/>
            <person name="Cochrane G."/>
            <person name="Meng A."/>
            <person name="Brown T."/>
            <person name="Cohen L."/>
        </authorList>
    </citation>
    <scope>NUCLEOTIDE SEQUENCE</scope>
    <source>
        <strain evidence="3">CCMP1510</strain>
    </source>
</reference>
<dbReference type="Pfam" id="PF02135">
    <property type="entry name" value="zf-TAZ"/>
    <property type="match status" value="1"/>
</dbReference>
<dbReference type="PROSITE" id="PS50134">
    <property type="entry name" value="ZF_TAZ"/>
    <property type="match status" value="1"/>
</dbReference>
<accession>A0A7S3NIN4</accession>